<organism evidence="1">
    <name type="scientific">bioreactor metagenome</name>
    <dbReference type="NCBI Taxonomy" id="1076179"/>
    <lineage>
        <taxon>unclassified sequences</taxon>
        <taxon>metagenomes</taxon>
        <taxon>ecological metagenomes</taxon>
    </lineage>
</organism>
<accession>A0A645DLV0</accession>
<reference evidence="1" key="1">
    <citation type="submission" date="2019-08" db="EMBL/GenBank/DDBJ databases">
        <authorList>
            <person name="Kucharzyk K."/>
            <person name="Murdoch R.W."/>
            <person name="Higgins S."/>
            <person name="Loffler F."/>
        </authorList>
    </citation>
    <scope>NUCLEOTIDE SEQUENCE</scope>
</reference>
<name>A0A645DLV0_9ZZZZ</name>
<comment type="caution">
    <text evidence="1">The sequence shown here is derived from an EMBL/GenBank/DDBJ whole genome shotgun (WGS) entry which is preliminary data.</text>
</comment>
<protein>
    <submittedName>
        <fullName evidence="1">Uncharacterized protein</fullName>
    </submittedName>
</protein>
<proteinExistence type="predicted"/>
<dbReference type="AlphaFoldDB" id="A0A645DLV0"/>
<dbReference type="EMBL" id="VSSQ01037521">
    <property type="protein sequence ID" value="MPM90235.1"/>
    <property type="molecule type" value="Genomic_DNA"/>
</dbReference>
<gene>
    <name evidence="1" type="ORF">SDC9_137356</name>
</gene>
<sequence>MDYFFCFRAELSICVNMSHDVMTDFFFASFSDVIIYIIQMRGKLVDLLIRNIYAELLFGFSQGKPKPSERTEFEVLRKNMKHFRA</sequence>
<evidence type="ECO:0000313" key="1">
    <source>
        <dbReference type="EMBL" id="MPM90235.1"/>
    </source>
</evidence>